<dbReference type="PROSITE" id="PS50949">
    <property type="entry name" value="HTH_GNTR"/>
    <property type="match status" value="1"/>
</dbReference>
<gene>
    <name evidence="5" type="ORF">Afil01_46800</name>
</gene>
<dbReference type="Gene3D" id="1.20.120.530">
    <property type="entry name" value="GntR ligand-binding domain-like"/>
    <property type="match status" value="1"/>
</dbReference>
<dbReference type="PANTHER" id="PTHR43537:SF45">
    <property type="entry name" value="GNTR FAMILY REGULATORY PROTEIN"/>
    <property type="match status" value="1"/>
</dbReference>
<evidence type="ECO:0000259" key="4">
    <source>
        <dbReference type="PROSITE" id="PS50949"/>
    </source>
</evidence>
<dbReference type="SUPFAM" id="SSF48008">
    <property type="entry name" value="GntR ligand-binding domain-like"/>
    <property type="match status" value="1"/>
</dbReference>
<dbReference type="PANTHER" id="PTHR43537">
    <property type="entry name" value="TRANSCRIPTIONAL REGULATOR, GNTR FAMILY"/>
    <property type="match status" value="1"/>
</dbReference>
<organism evidence="5 6">
    <name type="scientific">Actinorhabdospora filicis</name>
    <dbReference type="NCBI Taxonomy" id="1785913"/>
    <lineage>
        <taxon>Bacteria</taxon>
        <taxon>Bacillati</taxon>
        <taxon>Actinomycetota</taxon>
        <taxon>Actinomycetes</taxon>
        <taxon>Micromonosporales</taxon>
        <taxon>Micromonosporaceae</taxon>
        <taxon>Actinorhabdospora</taxon>
    </lineage>
</organism>
<proteinExistence type="predicted"/>
<keyword evidence="1" id="KW-0805">Transcription regulation</keyword>
<dbReference type="SMART" id="SM00895">
    <property type="entry name" value="FCD"/>
    <property type="match status" value="1"/>
</dbReference>
<dbReference type="EMBL" id="BSTX01000003">
    <property type="protein sequence ID" value="GLZ79873.1"/>
    <property type="molecule type" value="Genomic_DNA"/>
</dbReference>
<dbReference type="InterPro" id="IPR036390">
    <property type="entry name" value="WH_DNA-bd_sf"/>
</dbReference>
<dbReference type="InterPro" id="IPR000524">
    <property type="entry name" value="Tscrpt_reg_HTH_GntR"/>
</dbReference>
<dbReference type="InterPro" id="IPR036388">
    <property type="entry name" value="WH-like_DNA-bd_sf"/>
</dbReference>
<reference evidence="5" key="1">
    <citation type="submission" date="2023-03" db="EMBL/GenBank/DDBJ databases">
        <title>Actinorhabdospora filicis NBRC 111898.</title>
        <authorList>
            <person name="Ichikawa N."/>
            <person name="Sato H."/>
            <person name="Tonouchi N."/>
        </authorList>
    </citation>
    <scope>NUCLEOTIDE SEQUENCE</scope>
    <source>
        <strain evidence="5">NBRC 111898</strain>
    </source>
</reference>
<dbReference type="Gene3D" id="1.10.10.10">
    <property type="entry name" value="Winged helix-like DNA-binding domain superfamily/Winged helix DNA-binding domain"/>
    <property type="match status" value="1"/>
</dbReference>
<dbReference type="SUPFAM" id="SSF46785">
    <property type="entry name" value="Winged helix' DNA-binding domain"/>
    <property type="match status" value="1"/>
</dbReference>
<dbReference type="InterPro" id="IPR008920">
    <property type="entry name" value="TF_FadR/GntR_C"/>
</dbReference>
<dbReference type="InterPro" id="IPR011711">
    <property type="entry name" value="GntR_C"/>
</dbReference>
<dbReference type="GO" id="GO:0003700">
    <property type="term" value="F:DNA-binding transcription factor activity"/>
    <property type="evidence" value="ECO:0007669"/>
    <property type="project" value="InterPro"/>
</dbReference>
<evidence type="ECO:0000256" key="3">
    <source>
        <dbReference type="ARBA" id="ARBA00023163"/>
    </source>
</evidence>
<keyword evidence="3" id="KW-0804">Transcription</keyword>
<evidence type="ECO:0000256" key="2">
    <source>
        <dbReference type="ARBA" id="ARBA00023125"/>
    </source>
</evidence>
<accession>A0A9W6SPR3</accession>
<keyword evidence="2" id="KW-0238">DNA-binding</keyword>
<evidence type="ECO:0000256" key="1">
    <source>
        <dbReference type="ARBA" id="ARBA00023015"/>
    </source>
</evidence>
<evidence type="ECO:0000313" key="6">
    <source>
        <dbReference type="Proteomes" id="UP001165079"/>
    </source>
</evidence>
<name>A0A9W6SPR3_9ACTN</name>
<dbReference type="PRINTS" id="PR00035">
    <property type="entry name" value="HTHGNTR"/>
</dbReference>
<comment type="caution">
    <text evidence="5">The sequence shown here is derived from an EMBL/GenBank/DDBJ whole genome shotgun (WGS) entry which is preliminary data.</text>
</comment>
<dbReference type="RefSeq" id="WP_285665015.1">
    <property type="nucleotide sequence ID" value="NZ_BSTX01000003.1"/>
</dbReference>
<feature type="domain" description="HTH gntR-type" evidence="4">
    <location>
        <begin position="4"/>
        <end position="71"/>
    </location>
</feature>
<sequence length="226" mass="24621">MSGTPRRDHAHATLKRRIVEAAYLPGHRLVERDLAEELDLSRIPLREALRQLAAEGLVVTVPGKGTIVAPVTPDDVRDLFDVREALEGLAARLAAERATDEGRARLRECVERARDVRGAEQINARADFHDELVALSGNALLADVLGGISARVRRLFHLTGDRDAEVQCAEHEALYEAIAVGDGVRAAELGVRHVTGGRAETIAAAEAWTGVDPEEATRTRRRRRAG</sequence>
<evidence type="ECO:0000313" key="5">
    <source>
        <dbReference type="EMBL" id="GLZ79873.1"/>
    </source>
</evidence>
<dbReference type="AlphaFoldDB" id="A0A9W6SPR3"/>
<keyword evidence="6" id="KW-1185">Reference proteome</keyword>
<dbReference type="Pfam" id="PF00392">
    <property type="entry name" value="GntR"/>
    <property type="match status" value="1"/>
</dbReference>
<dbReference type="SMART" id="SM00345">
    <property type="entry name" value="HTH_GNTR"/>
    <property type="match status" value="1"/>
</dbReference>
<dbReference type="CDD" id="cd07377">
    <property type="entry name" value="WHTH_GntR"/>
    <property type="match status" value="1"/>
</dbReference>
<dbReference type="Pfam" id="PF07729">
    <property type="entry name" value="FCD"/>
    <property type="match status" value="1"/>
</dbReference>
<protein>
    <submittedName>
        <fullName evidence="5">GntR family transcriptional regulator</fullName>
    </submittedName>
</protein>
<dbReference type="Proteomes" id="UP001165079">
    <property type="component" value="Unassembled WGS sequence"/>
</dbReference>
<dbReference type="GO" id="GO:0003677">
    <property type="term" value="F:DNA binding"/>
    <property type="evidence" value="ECO:0007669"/>
    <property type="project" value="UniProtKB-KW"/>
</dbReference>